<feature type="repeat" description="WD" evidence="3">
    <location>
        <begin position="1581"/>
        <end position="1622"/>
    </location>
</feature>
<dbReference type="InterPro" id="IPR011600">
    <property type="entry name" value="Pept_C14_caspase"/>
</dbReference>
<dbReference type="Gene3D" id="3.40.50.300">
    <property type="entry name" value="P-loop containing nucleotide triphosphate hydrolases"/>
    <property type="match status" value="1"/>
</dbReference>
<dbReference type="Pfam" id="PF00400">
    <property type="entry name" value="WD40"/>
    <property type="match status" value="14"/>
</dbReference>
<dbReference type="SMART" id="SM00320">
    <property type="entry name" value="WD40"/>
    <property type="match status" value="14"/>
</dbReference>
<reference evidence="6" key="1">
    <citation type="submission" date="2018-12" db="EMBL/GenBank/DDBJ databases">
        <authorList>
            <person name="Will S."/>
            <person name="Neumann-Schaal M."/>
            <person name="Henke P."/>
        </authorList>
    </citation>
    <scope>NUCLEOTIDE SEQUENCE</scope>
    <source>
        <strain evidence="6">PCC 7102</strain>
    </source>
</reference>
<dbReference type="InterPro" id="IPR001680">
    <property type="entry name" value="WD40_rpt"/>
</dbReference>
<dbReference type="InterPro" id="IPR049052">
    <property type="entry name" value="nSTAND1"/>
</dbReference>
<reference evidence="6" key="2">
    <citation type="journal article" date="2019" name="Genome Biol. Evol.">
        <title>Day and night: Metabolic profiles and evolutionary relationships of six axenic non-marine cyanobacteria.</title>
        <authorList>
            <person name="Will S.E."/>
            <person name="Henke P."/>
            <person name="Boedeker C."/>
            <person name="Huang S."/>
            <person name="Brinkmann H."/>
            <person name="Rohde M."/>
            <person name="Jarek M."/>
            <person name="Friedl T."/>
            <person name="Seufert S."/>
            <person name="Schumacher M."/>
            <person name="Overmann J."/>
            <person name="Neumann-Schaal M."/>
            <person name="Petersen J."/>
        </authorList>
    </citation>
    <scope>NUCLEOTIDE SEQUENCE [LARGE SCALE GENOMIC DNA]</scope>
    <source>
        <strain evidence="6">PCC 7102</strain>
    </source>
</reference>
<accession>A0A3S1CN83</accession>
<gene>
    <name evidence="6" type="ORF">DSM106972_039490</name>
</gene>
<dbReference type="InterPro" id="IPR027417">
    <property type="entry name" value="P-loop_NTPase"/>
</dbReference>
<proteinExistence type="predicted"/>
<dbReference type="SUPFAM" id="SSF52540">
    <property type="entry name" value="P-loop containing nucleoside triphosphate hydrolases"/>
    <property type="match status" value="1"/>
</dbReference>
<keyword evidence="2" id="KW-0677">Repeat</keyword>
<feature type="domain" description="Novel STAND NTPase 1" evidence="5">
    <location>
        <begin position="502"/>
        <end position="898"/>
    </location>
</feature>
<feature type="repeat" description="WD" evidence="3">
    <location>
        <begin position="1253"/>
        <end position="1285"/>
    </location>
</feature>
<evidence type="ECO:0000256" key="3">
    <source>
        <dbReference type="PROSITE-ProRule" id="PRU00221"/>
    </source>
</evidence>
<feature type="repeat" description="WD" evidence="3">
    <location>
        <begin position="1294"/>
        <end position="1325"/>
    </location>
</feature>
<dbReference type="InterPro" id="IPR015943">
    <property type="entry name" value="WD40/YVTN_repeat-like_dom_sf"/>
</dbReference>
<evidence type="ECO:0000256" key="1">
    <source>
        <dbReference type="ARBA" id="ARBA00022574"/>
    </source>
</evidence>
<dbReference type="PROSITE" id="PS50294">
    <property type="entry name" value="WD_REPEATS_REGION"/>
    <property type="match status" value="14"/>
</dbReference>
<evidence type="ECO:0000256" key="2">
    <source>
        <dbReference type="ARBA" id="ARBA00022737"/>
    </source>
</evidence>
<name>A0A3S1CN83_9CYAN</name>
<dbReference type="PANTHER" id="PTHR19879">
    <property type="entry name" value="TRANSCRIPTION INITIATION FACTOR TFIID"/>
    <property type="match status" value="1"/>
</dbReference>
<dbReference type="PROSITE" id="PS00678">
    <property type="entry name" value="WD_REPEATS_1"/>
    <property type="match status" value="3"/>
</dbReference>
<evidence type="ECO:0008006" key="8">
    <source>
        <dbReference type="Google" id="ProtNLM"/>
    </source>
</evidence>
<evidence type="ECO:0000259" key="5">
    <source>
        <dbReference type="Pfam" id="PF20703"/>
    </source>
</evidence>
<dbReference type="EMBL" id="RSCL01000009">
    <property type="protein sequence ID" value="RUT05128.1"/>
    <property type="molecule type" value="Genomic_DNA"/>
</dbReference>
<dbReference type="InterPro" id="IPR036322">
    <property type="entry name" value="WD40_repeat_dom_sf"/>
</dbReference>
<dbReference type="Pfam" id="PF20703">
    <property type="entry name" value="nSTAND1"/>
    <property type="match status" value="1"/>
</dbReference>
<dbReference type="InterPro" id="IPR020472">
    <property type="entry name" value="WD40_PAC1"/>
</dbReference>
<dbReference type="SUPFAM" id="SSF52129">
    <property type="entry name" value="Caspase-like"/>
    <property type="match status" value="1"/>
</dbReference>
<feature type="repeat" description="WD" evidence="3">
    <location>
        <begin position="1085"/>
        <end position="1126"/>
    </location>
</feature>
<feature type="repeat" description="WD" evidence="3">
    <location>
        <begin position="1211"/>
        <end position="1252"/>
    </location>
</feature>
<dbReference type="PRINTS" id="PR00320">
    <property type="entry name" value="GPROTEINBRPT"/>
</dbReference>
<dbReference type="SUPFAM" id="SSF50978">
    <property type="entry name" value="WD40 repeat-like"/>
    <property type="match status" value="2"/>
</dbReference>
<protein>
    <recommendedName>
        <fullName evidence="8">Peptidase C14 caspase domain-containing protein</fullName>
    </recommendedName>
</protein>
<keyword evidence="1 3" id="KW-0853">WD repeat</keyword>
<dbReference type="Pfam" id="PF00656">
    <property type="entry name" value="Peptidase_C14"/>
    <property type="match status" value="1"/>
</dbReference>
<dbReference type="PANTHER" id="PTHR19879:SF9">
    <property type="entry name" value="TRANSCRIPTION INITIATION FACTOR TFIID SUBUNIT 5"/>
    <property type="match status" value="1"/>
</dbReference>
<dbReference type="RefSeq" id="WP_127082378.1">
    <property type="nucleotide sequence ID" value="NZ_RSCL01000009.1"/>
</dbReference>
<dbReference type="PROSITE" id="PS50082">
    <property type="entry name" value="WD_REPEATS_2"/>
    <property type="match status" value="14"/>
</dbReference>
<feature type="domain" description="Peptidase C14 caspase" evidence="4">
    <location>
        <begin position="22"/>
        <end position="222"/>
    </location>
</feature>
<dbReference type="Proteomes" id="UP000271624">
    <property type="component" value="Unassembled WGS sequence"/>
</dbReference>
<feature type="repeat" description="WD" evidence="3">
    <location>
        <begin position="1456"/>
        <end position="1497"/>
    </location>
</feature>
<dbReference type="InterPro" id="IPR029030">
    <property type="entry name" value="Caspase-like_dom_sf"/>
</dbReference>
<organism evidence="6 7">
    <name type="scientific">Dulcicalothrix desertica PCC 7102</name>
    <dbReference type="NCBI Taxonomy" id="232991"/>
    <lineage>
        <taxon>Bacteria</taxon>
        <taxon>Bacillati</taxon>
        <taxon>Cyanobacteriota</taxon>
        <taxon>Cyanophyceae</taxon>
        <taxon>Nostocales</taxon>
        <taxon>Calotrichaceae</taxon>
        <taxon>Dulcicalothrix</taxon>
    </lineage>
</organism>
<comment type="caution">
    <text evidence="6">The sequence shown here is derived from an EMBL/GenBank/DDBJ whole genome shotgun (WGS) entry which is preliminary data.</text>
</comment>
<feature type="repeat" description="WD" evidence="3">
    <location>
        <begin position="1336"/>
        <end position="1368"/>
    </location>
</feature>
<dbReference type="InterPro" id="IPR019775">
    <property type="entry name" value="WD40_repeat_CS"/>
</dbReference>
<dbReference type="Gene3D" id="2.130.10.10">
    <property type="entry name" value="YVTN repeat-like/Quinoprotein amine dehydrogenase"/>
    <property type="match status" value="6"/>
</dbReference>
<dbReference type="OrthoDB" id="414840at2"/>
<evidence type="ECO:0000259" key="4">
    <source>
        <dbReference type="Pfam" id="PF00656"/>
    </source>
</evidence>
<dbReference type="Gene3D" id="3.40.50.1460">
    <property type="match status" value="1"/>
</dbReference>
<feature type="repeat" description="WD" evidence="3">
    <location>
        <begin position="1415"/>
        <end position="1456"/>
    </location>
</feature>
<feature type="repeat" description="WD" evidence="3">
    <location>
        <begin position="1540"/>
        <end position="1574"/>
    </location>
</feature>
<dbReference type="GO" id="GO:0004197">
    <property type="term" value="F:cysteine-type endopeptidase activity"/>
    <property type="evidence" value="ECO:0007669"/>
    <property type="project" value="InterPro"/>
</dbReference>
<evidence type="ECO:0000313" key="7">
    <source>
        <dbReference type="Proteomes" id="UP000271624"/>
    </source>
</evidence>
<evidence type="ECO:0000313" key="6">
    <source>
        <dbReference type="EMBL" id="RUT05128.1"/>
    </source>
</evidence>
<feature type="repeat" description="WD" evidence="3">
    <location>
        <begin position="1498"/>
        <end position="1539"/>
    </location>
</feature>
<dbReference type="CDD" id="cd00200">
    <property type="entry name" value="WD40"/>
    <property type="match status" value="2"/>
</dbReference>
<dbReference type="GO" id="GO:0006508">
    <property type="term" value="P:proteolysis"/>
    <property type="evidence" value="ECO:0007669"/>
    <property type="project" value="InterPro"/>
</dbReference>
<feature type="repeat" description="WD" evidence="3">
    <location>
        <begin position="1169"/>
        <end position="1210"/>
    </location>
</feature>
<keyword evidence="7" id="KW-1185">Reference proteome</keyword>
<feature type="repeat" description="WD" evidence="3">
    <location>
        <begin position="1127"/>
        <end position="1168"/>
    </location>
</feature>
<feature type="repeat" description="WD" evidence="3">
    <location>
        <begin position="1044"/>
        <end position="1078"/>
    </location>
</feature>
<feature type="repeat" description="WD" evidence="3">
    <location>
        <begin position="1377"/>
        <end position="1407"/>
    </location>
</feature>
<sequence length="1654" mass="183952">MSPVSVGASTKRKQNITPKIWLLLVGVNEYMDELLSLRYPALDCQGLAEALETATRQFSDIYIATYHDFGQLPVLENVRQSLTMISKGAKAADTILFYFSGHGIIDAATQQTYLCLRDTRKDNLENTAFALHELLQLLETSSARHQLVWLDACHSGGMTLRGSTLNPTSQLLQVLQNAAAASNGFYAMLSCDNNQQSWEFPELGHGVFTYYLMRGLRGEAADNRGIVTADGLYRYVYHQTLRYIDKTNQQLRLINQQRRSKGDTHLYSEYPLQTPKRIVEGVGEIILGKKSIIENSRRVALVIEGLTSNTTLTLSKLLRTQGSFDIEYLSAHDTTHSSAPTNITSSIQACLQNNLNTTVLLYLRGKLEDAILTVGENICLSRDWLRQQLRHSSCLHLIIILDCPDSKTYISDWVDDLQMDTDKGLCIIAGASGNNDFANSLIETLSSVDSYTGLTAAGWLTQLQIISTAPLYIWLSGMQGVIEVVPVQEHSLIQNTDLGICPYLGLHAFSENDSQYFYGREALTQQLLNHIASQSFLAVVGASGSGKSSVVQAGLIAQLRQGKHLASSDWLIYSIRPGANPLDTLVKKLENENNILEALLYQGVEGFVYWLRSKEAMVVLVIDQFEELFTLAPNQDRQHFIELILGALEYASDKFKLVITLRADFIGSSLEIPTLATLLQKSSVFVPPHLNDDEYRSVIIHPAEKVGLQVEPSLVEVLLQELQHSAGDLPLLEFVLEELWHHRCEGKLTLSAYQQHLGGIAGALERKANSVYAGLDDESKQCAKWIFLALTQLGEGTEDTRRRVLKSELVVKKFSQALVESTLQALTTAKLVVVNVEESLGAEPDIMSLQPSVEVIHEILIRHWSTLRWWLEENRSRIRIHRQIEQAAKLWLQNHENNDFLLQGVRLAEAEDIYIKYTSELSFDIQRFIEACLVERKRLQYQEKRRLRQAQRAVIALSILGIIACSFGGLAYWQRREARISEIQALNQSSKANLLLNQQLEALVASIKAGKQLKNTFALPSHLRVATITTLEQSISQMQERNRFEGHEDGVISIAFSNDGQIIVSGSLDKTIKLWSINGKLLRTLTGHTEPVYSVSLAPDGKILASGSVDKTVKLWNVEDGSLITTLKGHTQNVNNVVFSPSGQTLASASSDKTIKIWSRQDGRLLKTITGYNFPIISVVFSPDSKNIAVGGEDKTIKIWDINNGRLLKTLLGHQGWVNSLSYTKDGKNLVSGSADKNIILWNVADGKLIKTIPGHTASVWGVRFSPDDKMIISASRDRTIKLWNRNGSILEEFKGHNNGVYNAVFSPDGKNIASASLDNTLKLWRRRDISLLDVLSGHNNGVYAVAYSVDGSKIISASGDGYVKVWNRNGILLKSFAAHSKEIYSIAVGKDKFATAGSDGAIKIWQNDKLIQSINAHNAEINHITFSPDNKLIASASKDNTVKIWEVSTGKLLHTLEHIAEVYGVSFSRDGENIASASVDKTIKLWRRSDGKLLNTLSGHQDWVYSVTYSPDNKIIASTSADKTIKLWRRADGKLLRTLRGHTAEVYKADFSVDGKTIASASEDKTIKLWHIDGHLITTLPEQGAGVMNVSFSPDNKTIVSGSIDNSVRIWQFDNNQIKTLEVNQLIDNGCEWVKDYLSSNSKVMLEDKLCNG</sequence>